<comment type="caution">
    <text evidence="6">The sequence shown here is derived from an EMBL/GenBank/DDBJ whole genome shotgun (WGS) entry which is preliminary data.</text>
</comment>
<dbReference type="Pfam" id="PF01168">
    <property type="entry name" value="Ala_racemase_N"/>
    <property type="match status" value="1"/>
</dbReference>
<dbReference type="PANTHER" id="PTHR10146:SF14">
    <property type="entry name" value="PYRIDOXAL PHOSPHATE HOMEOSTASIS PROTEIN"/>
    <property type="match status" value="1"/>
</dbReference>
<accession>A0AA90NJI0</accession>
<dbReference type="CDD" id="cd06824">
    <property type="entry name" value="PLPDE_III_Yggs_like"/>
    <property type="match status" value="1"/>
</dbReference>
<feature type="domain" description="Alanine racemase N-terminal" evidence="5">
    <location>
        <begin position="9"/>
        <end position="227"/>
    </location>
</feature>
<dbReference type="InterPro" id="IPR029066">
    <property type="entry name" value="PLP-binding_barrel"/>
</dbReference>
<evidence type="ECO:0000256" key="2">
    <source>
        <dbReference type="HAMAP-Rule" id="MF_02087"/>
    </source>
</evidence>
<comment type="function">
    <text evidence="2">Pyridoxal 5'-phosphate (PLP)-binding protein, which is involved in PLP homeostasis.</text>
</comment>
<dbReference type="InterPro" id="IPR011078">
    <property type="entry name" value="PyrdxlP_homeostasis"/>
</dbReference>
<reference evidence="6 7" key="1">
    <citation type="journal article" date="2023" name="bioRxiv">
        <title>An intranuclear bacterial parasite of deep-sea mussels expresses apoptosis inhibitors acquired from its host.</title>
        <authorList>
            <person name="Gonzalez Porras M.A."/>
            <person name="Assie A."/>
            <person name="Tietjen M."/>
            <person name="Violette M."/>
            <person name="Kleiner M."/>
            <person name="Gruber-Vodicka H."/>
            <person name="Dubilier N."/>
            <person name="Leisch N."/>
        </authorList>
    </citation>
    <scope>NUCLEOTIDE SEQUENCE [LARGE SCALE GENOMIC DNA]</scope>
    <source>
        <strain evidence="6">IAP13</strain>
    </source>
</reference>
<dbReference type="FunFam" id="3.20.20.10:FF:000018">
    <property type="entry name" value="Pyridoxal phosphate homeostasis protein"/>
    <property type="match status" value="1"/>
</dbReference>
<dbReference type="SUPFAM" id="SSF51419">
    <property type="entry name" value="PLP-binding barrel"/>
    <property type="match status" value="1"/>
</dbReference>
<organism evidence="6 7">
    <name type="scientific">Candidatus Endonucleibacter bathymodioli</name>
    <dbReference type="NCBI Taxonomy" id="539814"/>
    <lineage>
        <taxon>Bacteria</taxon>
        <taxon>Pseudomonadati</taxon>
        <taxon>Pseudomonadota</taxon>
        <taxon>Gammaproteobacteria</taxon>
        <taxon>Oceanospirillales</taxon>
        <taxon>Endozoicomonadaceae</taxon>
        <taxon>Candidatus Endonucleibacter</taxon>
    </lineage>
</organism>
<protein>
    <recommendedName>
        <fullName evidence="2">Pyridoxal phosphate homeostasis protein</fullName>
        <shortName evidence="2">PLP homeostasis protein</shortName>
    </recommendedName>
</protein>
<dbReference type="Proteomes" id="UP001178148">
    <property type="component" value="Unassembled WGS sequence"/>
</dbReference>
<name>A0AA90NJI0_9GAMM</name>
<keyword evidence="1 2" id="KW-0663">Pyridoxal phosphate</keyword>
<comment type="similarity">
    <text evidence="2 4">Belongs to the pyridoxal phosphate-binding protein YggS/PROSC family.</text>
</comment>
<dbReference type="Gene3D" id="3.20.20.10">
    <property type="entry name" value="Alanine racemase"/>
    <property type="match status" value="1"/>
</dbReference>
<comment type="cofactor">
    <cofactor evidence="3">
        <name>pyridoxal 5'-phosphate</name>
        <dbReference type="ChEBI" id="CHEBI:597326"/>
    </cofactor>
</comment>
<dbReference type="PANTHER" id="PTHR10146">
    <property type="entry name" value="PROLINE SYNTHETASE CO-TRANSCRIBED BACTERIAL HOMOLOG PROTEIN"/>
    <property type="match status" value="1"/>
</dbReference>
<dbReference type="NCBIfam" id="TIGR00044">
    <property type="entry name" value="YggS family pyridoxal phosphate-dependent enzyme"/>
    <property type="match status" value="1"/>
</dbReference>
<dbReference type="InterPro" id="IPR001608">
    <property type="entry name" value="Ala_racemase_N"/>
</dbReference>
<dbReference type="PROSITE" id="PS01211">
    <property type="entry name" value="UPF0001"/>
    <property type="match status" value="1"/>
</dbReference>
<evidence type="ECO:0000256" key="3">
    <source>
        <dbReference type="PIRSR" id="PIRSR004848-1"/>
    </source>
</evidence>
<gene>
    <name evidence="6" type="ORF">QS748_01980</name>
</gene>
<sequence length="228" mass="25306">MTSLKKHFDQVRVRIQQAENSSNRQGKVQLLAVSKKKTAAMIREAYALGQRSFGESYVQEAVNKIKELSYINDICWHFIGLIQSNKTQDISSYFQWAHSVCRLKIAKRLSEQRPATSPPLNICLQVTTSEKNITSGVEIADLSELALAVSVLPGLKLRGLMTLPPAETDQKKQTKAFRVLAKQLSFLNKTHNLAMDTLSMGMTSDLEVAIQEGATIVRIGTALFGARV</sequence>
<proteinExistence type="inferred from homology"/>
<feature type="modified residue" description="N6-(pyridoxal phosphate)lysine" evidence="2 3">
    <location>
        <position position="35"/>
    </location>
</feature>
<dbReference type="HAMAP" id="MF_02087">
    <property type="entry name" value="PLP_homeostasis"/>
    <property type="match status" value="1"/>
</dbReference>
<evidence type="ECO:0000313" key="7">
    <source>
        <dbReference type="Proteomes" id="UP001178148"/>
    </source>
</evidence>
<keyword evidence="7" id="KW-1185">Reference proteome</keyword>
<dbReference type="EMBL" id="JASXSV010000002">
    <property type="protein sequence ID" value="MDP0588024.1"/>
    <property type="molecule type" value="Genomic_DNA"/>
</dbReference>
<dbReference type="AlphaFoldDB" id="A0AA90NJI0"/>
<dbReference type="GO" id="GO:0030170">
    <property type="term" value="F:pyridoxal phosphate binding"/>
    <property type="evidence" value="ECO:0007669"/>
    <property type="project" value="UniProtKB-UniRule"/>
</dbReference>
<evidence type="ECO:0000313" key="6">
    <source>
        <dbReference type="EMBL" id="MDP0588024.1"/>
    </source>
</evidence>
<evidence type="ECO:0000256" key="4">
    <source>
        <dbReference type="RuleBase" id="RU004514"/>
    </source>
</evidence>
<dbReference type="PIRSF" id="PIRSF004848">
    <property type="entry name" value="YBL036c_PLPDEIII"/>
    <property type="match status" value="1"/>
</dbReference>
<evidence type="ECO:0000259" key="5">
    <source>
        <dbReference type="Pfam" id="PF01168"/>
    </source>
</evidence>
<evidence type="ECO:0000256" key="1">
    <source>
        <dbReference type="ARBA" id="ARBA00022898"/>
    </source>
</evidence>